<comment type="cofactor">
    <cofactor evidence="1">
        <name>[4Fe-4S] cluster</name>
        <dbReference type="ChEBI" id="CHEBI:49883"/>
    </cofactor>
</comment>
<evidence type="ECO:0000313" key="11">
    <source>
        <dbReference type="Proteomes" id="UP000436088"/>
    </source>
</evidence>
<evidence type="ECO:0000256" key="7">
    <source>
        <dbReference type="ARBA" id="ARBA00023014"/>
    </source>
</evidence>
<keyword evidence="5" id="KW-0479">Metal-binding</keyword>
<evidence type="ECO:0000256" key="8">
    <source>
        <dbReference type="SAM" id="Phobius"/>
    </source>
</evidence>
<accession>A0A6A3C523</accession>
<keyword evidence="8" id="KW-0812">Transmembrane</keyword>
<reference evidence="10" key="1">
    <citation type="submission" date="2019-09" db="EMBL/GenBank/DDBJ databases">
        <title>Draft genome information of white flower Hibiscus syriacus.</title>
        <authorList>
            <person name="Kim Y.-M."/>
        </authorList>
    </citation>
    <scope>NUCLEOTIDE SEQUENCE [LARGE SCALE GENOMIC DNA]</scope>
    <source>
        <strain evidence="10">YM2019G1</strain>
    </source>
</reference>
<feature type="transmembrane region" description="Helical" evidence="8">
    <location>
        <begin position="86"/>
        <end position="105"/>
    </location>
</feature>
<organism evidence="10 11">
    <name type="scientific">Hibiscus syriacus</name>
    <name type="common">Rose of Sharon</name>
    <dbReference type="NCBI Taxonomy" id="106335"/>
    <lineage>
        <taxon>Eukaryota</taxon>
        <taxon>Viridiplantae</taxon>
        <taxon>Streptophyta</taxon>
        <taxon>Embryophyta</taxon>
        <taxon>Tracheophyta</taxon>
        <taxon>Spermatophyta</taxon>
        <taxon>Magnoliopsida</taxon>
        <taxon>eudicotyledons</taxon>
        <taxon>Gunneridae</taxon>
        <taxon>Pentapetalae</taxon>
        <taxon>rosids</taxon>
        <taxon>malvids</taxon>
        <taxon>Malvales</taxon>
        <taxon>Malvaceae</taxon>
        <taxon>Malvoideae</taxon>
        <taxon>Hibiscus</taxon>
    </lineage>
</organism>
<dbReference type="AlphaFoldDB" id="A0A6A3C523"/>
<gene>
    <name evidence="10" type="ORF">F3Y22_tig00011547pilonHSYRG00014</name>
</gene>
<dbReference type="EMBL" id="VEPZ02000498">
    <property type="protein sequence ID" value="KAE8723904.1"/>
    <property type="molecule type" value="Genomic_DNA"/>
</dbReference>
<name>A0A6A3C523_HIBSY</name>
<dbReference type="InterPro" id="IPR007238">
    <property type="entry name" value="DNA_primase_lsu_euk/arc"/>
</dbReference>
<dbReference type="GO" id="GO:0005658">
    <property type="term" value="C:alpha DNA polymerase:primase complex"/>
    <property type="evidence" value="ECO:0007669"/>
    <property type="project" value="TreeGrafter"/>
</dbReference>
<keyword evidence="2" id="KW-0004">4Fe-4S</keyword>
<dbReference type="GO" id="GO:0006270">
    <property type="term" value="P:DNA replication initiation"/>
    <property type="evidence" value="ECO:0007669"/>
    <property type="project" value="TreeGrafter"/>
</dbReference>
<proteinExistence type="predicted"/>
<evidence type="ECO:0000256" key="2">
    <source>
        <dbReference type="ARBA" id="ARBA00022485"/>
    </source>
</evidence>
<keyword evidence="6" id="KW-0408">Iron</keyword>
<dbReference type="PANTHER" id="PTHR10537:SF3">
    <property type="entry name" value="DNA PRIMASE LARGE SUBUNIT"/>
    <property type="match status" value="1"/>
</dbReference>
<dbReference type="GO" id="GO:0006269">
    <property type="term" value="P:DNA replication, synthesis of primer"/>
    <property type="evidence" value="ECO:0007669"/>
    <property type="project" value="UniProtKB-KW"/>
</dbReference>
<evidence type="ECO:0000256" key="5">
    <source>
        <dbReference type="ARBA" id="ARBA00022723"/>
    </source>
</evidence>
<evidence type="ECO:0000256" key="3">
    <source>
        <dbReference type="ARBA" id="ARBA00022515"/>
    </source>
</evidence>
<keyword evidence="8" id="KW-0472">Membrane</keyword>
<evidence type="ECO:0000256" key="6">
    <source>
        <dbReference type="ARBA" id="ARBA00023004"/>
    </source>
</evidence>
<evidence type="ECO:0000256" key="1">
    <source>
        <dbReference type="ARBA" id="ARBA00001966"/>
    </source>
</evidence>
<evidence type="ECO:0000313" key="10">
    <source>
        <dbReference type="EMBL" id="KAE8723904.1"/>
    </source>
</evidence>
<dbReference type="InterPro" id="IPR058560">
    <property type="entry name" value="DNA_primase_C"/>
</dbReference>
<protein>
    <submittedName>
        <fullName evidence="10">Bet1-like SNARE 1-1</fullName>
    </submittedName>
</protein>
<dbReference type="GO" id="GO:0046872">
    <property type="term" value="F:metal ion binding"/>
    <property type="evidence" value="ECO:0007669"/>
    <property type="project" value="UniProtKB-KW"/>
</dbReference>
<keyword evidence="3" id="KW-0639">Primosome</keyword>
<keyword evidence="11" id="KW-1185">Reference proteome</keyword>
<sequence length="184" mass="21101">MHLFDARETTRTLELLNDASIIMFLGADSRSTSSIHNFPYLIAFRGVGLKLDDAVAFWKAEFAPKFKWFTTHDYTPYSYQKLSHQLLVLEIIMVIPIGISASLYFTPYISYNLQDNEENLRVALVRMGVSSRGVEDVMDKVHNMHYQLACTLTFEVVHVSSCDVGVNHPNQYFIDSQRIQQSKV</sequence>
<dbReference type="Proteomes" id="UP000436088">
    <property type="component" value="Unassembled WGS sequence"/>
</dbReference>
<feature type="domain" description="DNA primase large subunit C-terminal" evidence="9">
    <location>
        <begin position="115"/>
        <end position="173"/>
    </location>
</feature>
<keyword evidence="4" id="KW-0235">DNA replication</keyword>
<comment type="caution">
    <text evidence="10">The sequence shown here is derived from an EMBL/GenBank/DDBJ whole genome shotgun (WGS) entry which is preliminary data.</text>
</comment>
<keyword evidence="7" id="KW-0411">Iron-sulfur</keyword>
<dbReference type="PANTHER" id="PTHR10537">
    <property type="entry name" value="DNA PRIMASE LARGE SUBUNIT"/>
    <property type="match status" value="1"/>
</dbReference>
<dbReference type="GO" id="GO:0051539">
    <property type="term" value="F:4 iron, 4 sulfur cluster binding"/>
    <property type="evidence" value="ECO:0007669"/>
    <property type="project" value="UniProtKB-KW"/>
</dbReference>
<keyword evidence="8" id="KW-1133">Transmembrane helix</keyword>
<evidence type="ECO:0000259" key="9">
    <source>
        <dbReference type="Pfam" id="PF04104"/>
    </source>
</evidence>
<dbReference type="Pfam" id="PF04104">
    <property type="entry name" value="DNA_primase_lrg"/>
    <property type="match status" value="1"/>
</dbReference>
<evidence type="ECO:0000256" key="4">
    <source>
        <dbReference type="ARBA" id="ARBA00022705"/>
    </source>
</evidence>